<comment type="subcellular location">
    <subcellularLocation>
        <location evidence="1 17">Cytoplasm</location>
    </subcellularLocation>
</comment>
<evidence type="ECO:0000256" key="1">
    <source>
        <dbReference type="ARBA" id="ARBA00004496"/>
    </source>
</evidence>
<dbReference type="GO" id="GO:0016743">
    <property type="term" value="F:carboxyl- or carbamoyltransferase activity"/>
    <property type="evidence" value="ECO:0007669"/>
    <property type="project" value="UniProtKB-UniRule"/>
</dbReference>
<feature type="binding site" evidence="18">
    <location>
        <position position="25"/>
    </location>
    <ligand>
        <name>Zn(2+)</name>
        <dbReference type="ChEBI" id="CHEBI:29105"/>
    </ligand>
</feature>
<evidence type="ECO:0000256" key="18">
    <source>
        <dbReference type="HAMAP-Rule" id="MF_01395"/>
    </source>
</evidence>
<evidence type="ECO:0000259" key="19">
    <source>
        <dbReference type="PROSITE" id="PS50980"/>
    </source>
</evidence>
<evidence type="ECO:0000256" key="14">
    <source>
        <dbReference type="ARBA" id="ARBA00023160"/>
    </source>
</evidence>
<keyword evidence="18" id="KW-0862">Zinc</keyword>
<dbReference type="GO" id="GO:0003989">
    <property type="term" value="F:acetyl-CoA carboxylase activity"/>
    <property type="evidence" value="ECO:0007669"/>
    <property type="project" value="InterPro"/>
</dbReference>
<dbReference type="SUPFAM" id="SSF52096">
    <property type="entry name" value="ClpP/crotonase"/>
    <property type="match status" value="2"/>
</dbReference>
<comment type="caution">
    <text evidence="21">The sequence shown here is derived from an EMBL/GenBank/DDBJ whole genome shotgun (WGS) entry which is preliminary data.</text>
</comment>
<dbReference type="EMBL" id="BSRZ01000013">
    <property type="protein sequence ID" value="GLW66207.1"/>
    <property type="molecule type" value="Genomic_DNA"/>
</dbReference>
<keyword evidence="6 17" id="KW-0963">Cytoplasm</keyword>
<feature type="domain" description="CoA carboxyltransferase C-terminal" evidence="20">
    <location>
        <begin position="283"/>
        <end position="530"/>
    </location>
</feature>
<accession>A0A9W6Q0U4</accession>
<keyword evidence="7 17" id="KW-0444">Lipid biosynthesis</keyword>
<dbReference type="GO" id="GO:0009317">
    <property type="term" value="C:acetyl-CoA carboxylase complex"/>
    <property type="evidence" value="ECO:0007669"/>
    <property type="project" value="InterPro"/>
</dbReference>
<feature type="binding site" evidence="18">
    <location>
        <position position="44"/>
    </location>
    <ligand>
        <name>Zn(2+)</name>
        <dbReference type="ChEBI" id="CHEBI:29105"/>
    </ligand>
</feature>
<feature type="binding site" evidence="18">
    <location>
        <position position="41"/>
    </location>
    <ligand>
        <name>Zn(2+)</name>
        <dbReference type="ChEBI" id="CHEBI:29105"/>
    </ligand>
</feature>
<evidence type="ECO:0000256" key="2">
    <source>
        <dbReference type="ARBA" id="ARBA00004956"/>
    </source>
</evidence>
<evidence type="ECO:0000313" key="22">
    <source>
        <dbReference type="Proteomes" id="UP001165124"/>
    </source>
</evidence>
<protein>
    <recommendedName>
        <fullName evidence="17 18">Multifunctional fusion protein</fullName>
    </recommendedName>
    <domain>
        <recommendedName>
            <fullName evidence="17">Acetyl-coenzyme A carboxylase carboxyl transferase subunit alpha</fullName>
            <shortName evidence="17">ACCase subunit alpha</shortName>
            <shortName evidence="17">Acetyl-CoA carboxylase carboxyltransferase subunit alpha</shortName>
            <ecNumber evidence="17">2.1.3.15</ecNumber>
        </recommendedName>
    </domain>
    <domain>
        <recommendedName>
            <fullName evidence="18">Acetyl-coenzyme A carboxylase carboxyl transferase subunit beta</fullName>
            <shortName evidence="18">ACCase subunit beta</shortName>
            <shortName evidence="18">Acetyl-CoA carboxylase carboxyltransferase subunit beta</shortName>
        </recommendedName>
    </domain>
</protein>
<dbReference type="NCBIfam" id="NF004344">
    <property type="entry name" value="PRK05724.1"/>
    <property type="match status" value="1"/>
</dbReference>
<dbReference type="HAMAP" id="MF_00823">
    <property type="entry name" value="AcetylCoA_CT_alpha"/>
    <property type="match status" value="1"/>
</dbReference>
<keyword evidence="12 17" id="KW-0067">ATP-binding</keyword>
<dbReference type="Pfam" id="PF03255">
    <property type="entry name" value="ACCA"/>
    <property type="match status" value="1"/>
</dbReference>
<feature type="binding site" evidence="18">
    <location>
        <position position="22"/>
    </location>
    <ligand>
        <name>Zn(2+)</name>
        <dbReference type="ChEBI" id="CHEBI:29105"/>
    </ligand>
</feature>
<reference evidence="21" key="1">
    <citation type="submission" date="2023-02" db="EMBL/GenBank/DDBJ databases">
        <title>Actinomadura rubrobrunea NBRC 14622.</title>
        <authorList>
            <person name="Ichikawa N."/>
            <person name="Sato H."/>
            <person name="Tonouchi N."/>
        </authorList>
    </citation>
    <scope>NUCLEOTIDE SEQUENCE</scope>
    <source>
        <strain evidence="21">NBRC 14622</strain>
    </source>
</reference>
<evidence type="ECO:0000256" key="15">
    <source>
        <dbReference type="ARBA" id="ARBA00025280"/>
    </source>
</evidence>
<dbReference type="PANTHER" id="PTHR42853:SF3">
    <property type="entry name" value="ACETYL-COENZYME A CARBOXYLASE CARBOXYL TRANSFERASE SUBUNIT ALPHA, CHLOROPLASTIC"/>
    <property type="match status" value="1"/>
</dbReference>
<dbReference type="GO" id="GO:0005524">
    <property type="term" value="F:ATP binding"/>
    <property type="evidence" value="ECO:0007669"/>
    <property type="project" value="UniProtKB-KW"/>
</dbReference>
<evidence type="ECO:0000256" key="4">
    <source>
        <dbReference type="ARBA" id="ARBA00010284"/>
    </source>
</evidence>
<dbReference type="RefSeq" id="WP_067915385.1">
    <property type="nucleotide sequence ID" value="NZ_BSRZ01000013.1"/>
</dbReference>
<comment type="similarity">
    <text evidence="17">Belongs to the AccA family.</text>
</comment>
<evidence type="ECO:0000256" key="11">
    <source>
        <dbReference type="ARBA" id="ARBA00022832"/>
    </source>
</evidence>
<dbReference type="GO" id="GO:0006633">
    <property type="term" value="P:fatty acid biosynthetic process"/>
    <property type="evidence" value="ECO:0007669"/>
    <property type="project" value="UniProtKB-KW"/>
</dbReference>
<dbReference type="NCBIfam" id="TIGR00513">
    <property type="entry name" value="accA"/>
    <property type="match status" value="1"/>
</dbReference>
<keyword evidence="22" id="KW-1185">Reference proteome</keyword>
<comment type="pathway">
    <text evidence="2 17">Lipid metabolism; malonyl-CoA biosynthesis; malonyl-CoA from acetyl-CoA: step 1/1.</text>
</comment>
<dbReference type="InterPro" id="IPR029045">
    <property type="entry name" value="ClpP/crotonase-like_dom_sf"/>
</dbReference>
<dbReference type="InterPro" id="IPR011762">
    <property type="entry name" value="COA_CT_N"/>
</dbReference>
<evidence type="ECO:0000256" key="17">
    <source>
        <dbReference type="HAMAP-Rule" id="MF_00823"/>
    </source>
</evidence>
<dbReference type="PROSITE" id="PS50989">
    <property type="entry name" value="COA_CT_CTER"/>
    <property type="match status" value="1"/>
</dbReference>
<evidence type="ECO:0000259" key="20">
    <source>
        <dbReference type="PROSITE" id="PS50989"/>
    </source>
</evidence>
<comment type="similarity">
    <text evidence="18">Belongs to the AccD/PCCB family.</text>
</comment>
<evidence type="ECO:0000256" key="7">
    <source>
        <dbReference type="ARBA" id="ARBA00022516"/>
    </source>
</evidence>
<comment type="function">
    <text evidence="15 18">Component of the acetyl coenzyme A carboxylase (ACC) complex. Biotin carboxylase (BC) catalyzes the carboxylation of biotin on its carrier protein (BCCP) and then the CO(2) group is transferred by the transcarboxylase to acetyl-CoA to form malonyl-CoA.</text>
</comment>
<feature type="domain" description="CoA carboxyltransferase N-terminal" evidence="19">
    <location>
        <begin position="18"/>
        <end position="287"/>
    </location>
</feature>
<comment type="function">
    <text evidence="17">Component of the acetyl coenzyme A carboxylase (ACC) complex. First, biotin carboxylase catalyzes the carboxylation of biotin on its carrier protein (BCCP) and then the CO(2) group is transferred by the carboxyltransferase to acetyl-CoA to form malonyl-CoA.</text>
</comment>
<evidence type="ECO:0000256" key="6">
    <source>
        <dbReference type="ARBA" id="ARBA00022490"/>
    </source>
</evidence>
<keyword evidence="11 17" id="KW-0276">Fatty acid metabolism</keyword>
<keyword evidence="10 18" id="KW-0863">Zinc-finger</keyword>
<dbReference type="EC" id="2.1.3.15" evidence="17"/>
<comment type="catalytic activity">
    <reaction evidence="16 17">
        <text>N(6)-carboxybiotinyl-L-lysyl-[protein] + acetyl-CoA = N(6)-biotinyl-L-lysyl-[protein] + malonyl-CoA</text>
        <dbReference type="Rhea" id="RHEA:54728"/>
        <dbReference type="Rhea" id="RHEA-COMP:10505"/>
        <dbReference type="Rhea" id="RHEA-COMP:10506"/>
        <dbReference type="ChEBI" id="CHEBI:57288"/>
        <dbReference type="ChEBI" id="CHEBI:57384"/>
        <dbReference type="ChEBI" id="CHEBI:83144"/>
        <dbReference type="ChEBI" id="CHEBI:83145"/>
        <dbReference type="EC" id="2.1.3.15"/>
    </reaction>
</comment>
<evidence type="ECO:0000256" key="12">
    <source>
        <dbReference type="ARBA" id="ARBA00022840"/>
    </source>
</evidence>
<dbReference type="PRINTS" id="PR01069">
    <property type="entry name" value="ACCCTRFRASEA"/>
</dbReference>
<evidence type="ECO:0000256" key="8">
    <source>
        <dbReference type="ARBA" id="ARBA00022679"/>
    </source>
</evidence>
<name>A0A9W6Q0U4_9ACTN</name>
<gene>
    <name evidence="18" type="primary">accD</name>
    <name evidence="17" type="synonym">accA</name>
    <name evidence="21" type="ORF">Arub01_44510</name>
</gene>
<keyword evidence="13 17" id="KW-0443">Lipid metabolism</keyword>
<keyword evidence="14 17" id="KW-0275">Fatty acid biosynthesis</keyword>
<dbReference type="GO" id="GO:2001295">
    <property type="term" value="P:malonyl-CoA biosynthetic process"/>
    <property type="evidence" value="ECO:0007669"/>
    <property type="project" value="UniProtKB-UniRule"/>
</dbReference>
<evidence type="ECO:0000256" key="10">
    <source>
        <dbReference type="ARBA" id="ARBA00022771"/>
    </source>
</evidence>
<keyword evidence="9 17" id="KW-0547">Nucleotide-binding</keyword>
<dbReference type="GO" id="GO:0008270">
    <property type="term" value="F:zinc ion binding"/>
    <property type="evidence" value="ECO:0007669"/>
    <property type="project" value="UniProtKB-UniRule"/>
</dbReference>
<comment type="cofactor">
    <cofactor evidence="18">
        <name>Zn(2+)</name>
        <dbReference type="ChEBI" id="CHEBI:29105"/>
    </cofactor>
    <text evidence="18">Binds 1 zinc ion per subunit.</text>
</comment>
<dbReference type="Gene3D" id="3.90.226.10">
    <property type="entry name" value="2-enoyl-CoA Hydratase, Chain A, domain 1"/>
    <property type="match status" value="2"/>
</dbReference>
<evidence type="ECO:0000256" key="3">
    <source>
        <dbReference type="ARBA" id="ARBA00006276"/>
    </source>
</evidence>
<evidence type="ECO:0000313" key="21">
    <source>
        <dbReference type="EMBL" id="GLW66207.1"/>
    </source>
</evidence>
<dbReference type="InterPro" id="IPR011763">
    <property type="entry name" value="COA_CT_C"/>
</dbReference>
<dbReference type="AlphaFoldDB" id="A0A9W6Q0U4"/>
<keyword evidence="8 17" id="KW-0808">Transferase</keyword>
<organism evidence="21 22">
    <name type="scientific">Actinomadura rubrobrunea</name>
    <dbReference type="NCBI Taxonomy" id="115335"/>
    <lineage>
        <taxon>Bacteria</taxon>
        <taxon>Bacillati</taxon>
        <taxon>Actinomycetota</taxon>
        <taxon>Actinomycetes</taxon>
        <taxon>Streptosporangiales</taxon>
        <taxon>Thermomonosporaceae</taxon>
        <taxon>Actinomadura</taxon>
    </lineage>
</organism>
<comment type="subunit">
    <text evidence="5">Acetyl-CoA carboxylase is a heterotetramer composed of biotin carboxyl carrier protein (AccB), biotin carboxylase (AccC) and two subunits of ACCase subunit beta/alpha.</text>
</comment>
<dbReference type="PROSITE" id="PS50980">
    <property type="entry name" value="COA_CT_NTER"/>
    <property type="match status" value="1"/>
</dbReference>
<comment type="similarity">
    <text evidence="3">In the C-terminal section; belongs to the AccA family.</text>
</comment>
<evidence type="ECO:0000256" key="16">
    <source>
        <dbReference type="ARBA" id="ARBA00049152"/>
    </source>
</evidence>
<dbReference type="NCBIfam" id="NF041504">
    <property type="entry name" value="AccA_sub"/>
    <property type="match status" value="1"/>
</dbReference>
<evidence type="ECO:0000256" key="13">
    <source>
        <dbReference type="ARBA" id="ARBA00023098"/>
    </source>
</evidence>
<dbReference type="PANTHER" id="PTHR42853">
    <property type="entry name" value="ACETYL-COENZYME A CARBOXYLASE CARBOXYL TRANSFERASE SUBUNIT ALPHA"/>
    <property type="match status" value="1"/>
</dbReference>
<sequence length="556" mass="58395">MRGATAAAADRRAQATARWVRCAACGTTLYVPRLSRLLGVCPDCGHHHRLRAGERIDHLLDPGSFTAASDRIRSADPLGFRDRLPYPERLAAAMESTGLDDAVVRGRGTVQGTEVVVAVMDFAFMGGSMGSAVGEAVTRAAEEALATRTPLLLVTASGGARMQEGCLSLMQMAKTAQAIRACGRAGVLTVSVLTDPTFGGVTASFATLTDVVLAEPRALVGFAGPRVIESATGRPLPDGFQTAEYLREHGMVDLVETRANLRPVLGRVLALCAPRADDCGHRPPQRSEARERDAWETVRFARAIDRPTTLDYIGMMCADFVELHGDRAHGDDPAIVGGPARLGGRNVMIIGHQKAHDTAGLVARNFGMPHPEGYRKAVRLMRLAERLGLPVVTLVDTQGAAAGVEAEERGQAWAIAESIATMAELTVPVVATVIGEGGSGGALALAVADRVLMLENACYSVISPESCSVILCGDSGRAAAMAEALRLTAPELLRLGVVDGVVPEPDGGAQRAPEDAADALKAAVLRALHDLDGLDGADLVARRHARFRTLGVVADA</sequence>
<dbReference type="NCBIfam" id="TIGR00515">
    <property type="entry name" value="accD"/>
    <property type="match status" value="1"/>
</dbReference>
<evidence type="ECO:0000256" key="5">
    <source>
        <dbReference type="ARBA" id="ARBA00011664"/>
    </source>
</evidence>
<evidence type="ECO:0000256" key="9">
    <source>
        <dbReference type="ARBA" id="ARBA00022741"/>
    </source>
</evidence>
<proteinExistence type="inferred from homology"/>
<dbReference type="InterPro" id="IPR000438">
    <property type="entry name" value="Acetyl_CoA_COase_Trfase_b_su"/>
</dbReference>
<comment type="subunit">
    <text evidence="17">Acetyl-CoA carboxylase is a heterohexamer composed of biotin carboxyl carrier protein (AccB), biotin carboxylase (AccC) and two subunits each of ACCase subunit alpha (AccA) and ACCase subunit beta (AccD).</text>
</comment>
<feature type="zinc finger region" description="C4-type" evidence="18">
    <location>
        <begin position="22"/>
        <end position="44"/>
    </location>
</feature>
<dbReference type="Proteomes" id="UP001165124">
    <property type="component" value="Unassembled WGS sequence"/>
</dbReference>
<dbReference type="InterPro" id="IPR001095">
    <property type="entry name" value="Acetyl_CoA_COase_a_su"/>
</dbReference>
<comment type="similarity">
    <text evidence="4">In the N-terminal section; belongs to the AccD/PCCB family.</text>
</comment>
<keyword evidence="18" id="KW-0479">Metal-binding</keyword>
<dbReference type="HAMAP" id="MF_01395">
    <property type="entry name" value="AcetylCoA_CT_beta"/>
    <property type="match status" value="1"/>
</dbReference>